<evidence type="ECO:0000313" key="3">
    <source>
        <dbReference type="Proteomes" id="UP000835052"/>
    </source>
</evidence>
<protein>
    <submittedName>
        <fullName evidence="2">Uncharacterized protein</fullName>
    </submittedName>
</protein>
<organism evidence="2 3">
    <name type="scientific">Caenorhabditis auriculariae</name>
    <dbReference type="NCBI Taxonomy" id="2777116"/>
    <lineage>
        <taxon>Eukaryota</taxon>
        <taxon>Metazoa</taxon>
        <taxon>Ecdysozoa</taxon>
        <taxon>Nematoda</taxon>
        <taxon>Chromadorea</taxon>
        <taxon>Rhabditida</taxon>
        <taxon>Rhabditina</taxon>
        <taxon>Rhabditomorpha</taxon>
        <taxon>Rhabditoidea</taxon>
        <taxon>Rhabditidae</taxon>
        <taxon>Peloderinae</taxon>
        <taxon>Caenorhabditis</taxon>
    </lineage>
</organism>
<dbReference type="EMBL" id="CAJGYM010000152">
    <property type="protein sequence ID" value="CAD6199057.1"/>
    <property type="molecule type" value="Genomic_DNA"/>
</dbReference>
<name>A0A8S1HQW8_9PELO</name>
<feature type="compositionally biased region" description="Low complexity" evidence="1">
    <location>
        <begin position="61"/>
        <end position="74"/>
    </location>
</feature>
<gene>
    <name evidence="2" type="ORF">CAUJ_LOCUS14962</name>
</gene>
<comment type="caution">
    <text evidence="2">The sequence shown here is derived from an EMBL/GenBank/DDBJ whole genome shotgun (WGS) entry which is preliminary data.</text>
</comment>
<dbReference type="Proteomes" id="UP000835052">
    <property type="component" value="Unassembled WGS sequence"/>
</dbReference>
<proteinExistence type="predicted"/>
<sequence length="159" mass="17553">MDASAASLITTVNKGRLSLTDVFVFRLNFAQPEKKMKKFPFVNFPKCLGMSEGCLKETPVSDGSTRTGSDSRTSAFRSPTSCSSFDVSSEVARQRGGFGAERLECETLQQKVAARMKALRSENWKTVNADGTLDEVELLVRNLYQNIDRSQPLTSLDSI</sequence>
<accession>A0A8S1HQW8</accession>
<dbReference type="OrthoDB" id="425602at2759"/>
<feature type="region of interest" description="Disordered" evidence="1">
    <location>
        <begin position="58"/>
        <end position="83"/>
    </location>
</feature>
<dbReference type="Gene3D" id="3.40.50.300">
    <property type="entry name" value="P-loop containing nucleotide triphosphate hydrolases"/>
    <property type="match status" value="1"/>
</dbReference>
<dbReference type="AlphaFoldDB" id="A0A8S1HQW8"/>
<dbReference type="InterPro" id="IPR027417">
    <property type="entry name" value="P-loop_NTPase"/>
</dbReference>
<evidence type="ECO:0000256" key="1">
    <source>
        <dbReference type="SAM" id="MobiDB-lite"/>
    </source>
</evidence>
<keyword evidence="3" id="KW-1185">Reference proteome</keyword>
<reference evidence="2" key="1">
    <citation type="submission" date="2020-10" db="EMBL/GenBank/DDBJ databases">
        <authorList>
            <person name="Kikuchi T."/>
        </authorList>
    </citation>
    <scope>NUCLEOTIDE SEQUENCE</scope>
    <source>
        <strain evidence="2">NKZ352</strain>
    </source>
</reference>
<evidence type="ECO:0000313" key="2">
    <source>
        <dbReference type="EMBL" id="CAD6199057.1"/>
    </source>
</evidence>